<reference evidence="2" key="2">
    <citation type="submission" date="2015-01" db="EMBL/GenBank/DDBJ databases">
        <title>Evolutionary Origins and Diversification of the Mycorrhizal Mutualists.</title>
        <authorList>
            <consortium name="DOE Joint Genome Institute"/>
            <consortium name="Mycorrhizal Genomics Consortium"/>
            <person name="Kohler A."/>
            <person name="Kuo A."/>
            <person name="Nagy L.G."/>
            <person name="Floudas D."/>
            <person name="Copeland A."/>
            <person name="Barry K.W."/>
            <person name="Cichocki N."/>
            <person name="Veneault-Fourrey C."/>
            <person name="LaButti K."/>
            <person name="Lindquist E.A."/>
            <person name="Lipzen A."/>
            <person name="Lundell T."/>
            <person name="Morin E."/>
            <person name="Murat C."/>
            <person name="Riley R."/>
            <person name="Ohm R."/>
            <person name="Sun H."/>
            <person name="Tunlid A."/>
            <person name="Henrissat B."/>
            <person name="Grigoriev I.V."/>
            <person name="Hibbett D.S."/>
            <person name="Martin F."/>
        </authorList>
    </citation>
    <scope>NUCLEOTIDE SEQUENCE [LARGE SCALE GENOMIC DNA]</scope>
    <source>
        <strain evidence="2">MUT 4182</strain>
    </source>
</reference>
<dbReference type="HOGENOM" id="CLU_2499530_0_0_1"/>
<proteinExistence type="predicted"/>
<evidence type="ECO:0000313" key="2">
    <source>
        <dbReference type="Proteomes" id="UP000054248"/>
    </source>
</evidence>
<protein>
    <submittedName>
        <fullName evidence="1">Uncharacterized protein</fullName>
    </submittedName>
</protein>
<dbReference type="EMBL" id="KN822957">
    <property type="protein sequence ID" value="KIO32107.1"/>
    <property type="molecule type" value="Genomic_DNA"/>
</dbReference>
<organism evidence="1 2">
    <name type="scientific">Tulasnella calospora MUT 4182</name>
    <dbReference type="NCBI Taxonomy" id="1051891"/>
    <lineage>
        <taxon>Eukaryota</taxon>
        <taxon>Fungi</taxon>
        <taxon>Dikarya</taxon>
        <taxon>Basidiomycota</taxon>
        <taxon>Agaricomycotina</taxon>
        <taxon>Agaricomycetes</taxon>
        <taxon>Cantharellales</taxon>
        <taxon>Tulasnellaceae</taxon>
        <taxon>Tulasnella</taxon>
    </lineage>
</organism>
<sequence>MAAGMSACRGSVVGRLGLLRGRHGGESLISSTSKVNSVLKVPETAFATVEAGNVFRETLCSSPIPCGPSTTSCPCRTIQPTLLYSW</sequence>
<name>A0A0C3MEC9_9AGAM</name>
<dbReference type="AlphaFoldDB" id="A0A0C3MEC9"/>
<dbReference type="Proteomes" id="UP000054248">
    <property type="component" value="Unassembled WGS sequence"/>
</dbReference>
<gene>
    <name evidence="1" type="ORF">M407DRAFT_241554</name>
</gene>
<accession>A0A0C3MEC9</accession>
<evidence type="ECO:0000313" key="1">
    <source>
        <dbReference type="EMBL" id="KIO32107.1"/>
    </source>
</evidence>
<reference evidence="1 2" key="1">
    <citation type="submission" date="2014-04" db="EMBL/GenBank/DDBJ databases">
        <authorList>
            <consortium name="DOE Joint Genome Institute"/>
            <person name="Kuo A."/>
            <person name="Girlanda M."/>
            <person name="Perotto S."/>
            <person name="Kohler A."/>
            <person name="Nagy L.G."/>
            <person name="Floudas D."/>
            <person name="Copeland A."/>
            <person name="Barry K.W."/>
            <person name="Cichocki N."/>
            <person name="Veneault-Fourrey C."/>
            <person name="LaButti K."/>
            <person name="Lindquist E.A."/>
            <person name="Lipzen A."/>
            <person name="Lundell T."/>
            <person name="Morin E."/>
            <person name="Murat C."/>
            <person name="Sun H."/>
            <person name="Tunlid A."/>
            <person name="Henrissat B."/>
            <person name="Grigoriev I.V."/>
            <person name="Hibbett D.S."/>
            <person name="Martin F."/>
            <person name="Nordberg H.P."/>
            <person name="Cantor M.N."/>
            <person name="Hua S.X."/>
        </authorList>
    </citation>
    <scope>NUCLEOTIDE SEQUENCE [LARGE SCALE GENOMIC DNA]</scope>
    <source>
        <strain evidence="1 2">MUT 4182</strain>
    </source>
</reference>
<keyword evidence="2" id="KW-1185">Reference proteome</keyword>